<dbReference type="PANTHER" id="PTHR11814">
    <property type="entry name" value="SULFATE TRANSPORTER"/>
    <property type="match status" value="1"/>
</dbReference>
<protein>
    <submittedName>
        <fullName evidence="9">STAS domain-containing protein</fullName>
    </submittedName>
</protein>
<feature type="region of interest" description="Disordered" evidence="5">
    <location>
        <begin position="526"/>
        <end position="552"/>
    </location>
</feature>
<evidence type="ECO:0000256" key="1">
    <source>
        <dbReference type="ARBA" id="ARBA00004141"/>
    </source>
</evidence>
<evidence type="ECO:0000313" key="9">
    <source>
        <dbReference type="WBParaSite" id="ACRNAN_scaffold708.g15477.t1"/>
    </source>
</evidence>
<comment type="subcellular location">
    <subcellularLocation>
        <location evidence="1">Membrane</location>
        <topology evidence="1">Multi-pass membrane protein</topology>
    </subcellularLocation>
</comment>
<evidence type="ECO:0000256" key="2">
    <source>
        <dbReference type="ARBA" id="ARBA00022692"/>
    </source>
</evidence>
<dbReference type="Gene3D" id="3.30.750.24">
    <property type="entry name" value="STAS domain"/>
    <property type="match status" value="1"/>
</dbReference>
<keyword evidence="2 6" id="KW-0812">Transmembrane</keyword>
<dbReference type="PROSITE" id="PS50801">
    <property type="entry name" value="STAS"/>
    <property type="match status" value="1"/>
</dbReference>
<dbReference type="WBParaSite" id="ACRNAN_scaffold708.g15477.t1">
    <property type="protein sequence ID" value="ACRNAN_scaffold708.g15477.t1"/>
    <property type="gene ID" value="ACRNAN_scaffold708.g15477"/>
</dbReference>
<sequence length="552" mass="60238">MITMTPIAAKVVPPSYKQCAFMAAYKSLYNKTLDKLPSFLHSNRQIPNEGLRVHSPIPFEFILIVFASLMSYLLDIHDLYQVEIIGHMNKGFLTTMPQLEIIDDLFVDALAMALLMYVIHCRNATNALKERKLKINNQQELATLITIGSFSSFFGALPVGSSMSRNRLAIQAGATSLLVNIIVVVILVPTILWVTIFFIPLPVSILTCVVLSSLGETFMDLIKLPIIWNTSRLDVISWAFSCSITLFSSNSSYALFVSMLFAAFTVIVRIQCPKFQYLVNVTGSGAYYAERDCYGSDLLDESGVAVVRFEAPLLFNNVAQFKKQIIAAAESIKGQLMTVGIGTRTGSMKSANAASIAGVKDVPMRSTLLISGDIVPNYEALNSEISWHKVIIIDFSSVPIVDAAGLDAMKQLFVDFSENKTKLLFASVNAEIRNNFKIYDGFEVVAKSNFFPSVHDAVLFSQQLGGMIAPSIHMSVSMNGCRDLITLSTATSNHDLDPTNKSSLAAVSEATSTSTTTVILHGRPSLPATMATTDSPPPSPNMLRATASSMSR</sequence>
<dbReference type="Pfam" id="PF00916">
    <property type="entry name" value="Sulfate_transp"/>
    <property type="match status" value="1"/>
</dbReference>
<evidence type="ECO:0000256" key="6">
    <source>
        <dbReference type="SAM" id="Phobius"/>
    </source>
</evidence>
<evidence type="ECO:0000256" key="3">
    <source>
        <dbReference type="ARBA" id="ARBA00022989"/>
    </source>
</evidence>
<accession>A0A914ECJ1</accession>
<feature type="transmembrane region" description="Helical" evidence="6">
    <location>
        <begin position="101"/>
        <end position="120"/>
    </location>
</feature>
<dbReference type="InterPro" id="IPR036513">
    <property type="entry name" value="STAS_dom_sf"/>
</dbReference>
<feature type="domain" description="STAS" evidence="7">
    <location>
        <begin position="294"/>
        <end position="461"/>
    </location>
</feature>
<reference evidence="9" key="1">
    <citation type="submission" date="2022-11" db="UniProtKB">
        <authorList>
            <consortium name="WormBaseParasite"/>
        </authorList>
    </citation>
    <scope>IDENTIFICATION</scope>
</reference>
<evidence type="ECO:0000256" key="5">
    <source>
        <dbReference type="SAM" id="MobiDB-lite"/>
    </source>
</evidence>
<evidence type="ECO:0000259" key="7">
    <source>
        <dbReference type="PROSITE" id="PS50801"/>
    </source>
</evidence>
<dbReference type="CDD" id="cd07042">
    <property type="entry name" value="STAS_SulP_like_sulfate_transporter"/>
    <property type="match status" value="1"/>
</dbReference>
<keyword evidence="8" id="KW-1185">Reference proteome</keyword>
<name>A0A914ECJ1_9BILA</name>
<evidence type="ECO:0000313" key="8">
    <source>
        <dbReference type="Proteomes" id="UP000887540"/>
    </source>
</evidence>
<dbReference type="InterPro" id="IPR002645">
    <property type="entry name" value="STAS_dom"/>
</dbReference>
<dbReference type="GO" id="GO:0016020">
    <property type="term" value="C:membrane"/>
    <property type="evidence" value="ECO:0007669"/>
    <property type="project" value="UniProtKB-SubCell"/>
</dbReference>
<dbReference type="GO" id="GO:0055085">
    <property type="term" value="P:transmembrane transport"/>
    <property type="evidence" value="ECO:0007669"/>
    <property type="project" value="InterPro"/>
</dbReference>
<dbReference type="Proteomes" id="UP000887540">
    <property type="component" value="Unplaced"/>
</dbReference>
<dbReference type="InterPro" id="IPR001902">
    <property type="entry name" value="SLC26A/SulP_fam"/>
</dbReference>
<dbReference type="SUPFAM" id="SSF52091">
    <property type="entry name" value="SpoIIaa-like"/>
    <property type="match status" value="1"/>
</dbReference>
<organism evidence="8 9">
    <name type="scientific">Acrobeloides nanus</name>
    <dbReference type="NCBI Taxonomy" id="290746"/>
    <lineage>
        <taxon>Eukaryota</taxon>
        <taxon>Metazoa</taxon>
        <taxon>Ecdysozoa</taxon>
        <taxon>Nematoda</taxon>
        <taxon>Chromadorea</taxon>
        <taxon>Rhabditida</taxon>
        <taxon>Tylenchina</taxon>
        <taxon>Cephalobomorpha</taxon>
        <taxon>Cephaloboidea</taxon>
        <taxon>Cephalobidae</taxon>
        <taxon>Acrobeloides</taxon>
    </lineage>
</organism>
<keyword evidence="4 6" id="KW-0472">Membrane</keyword>
<dbReference type="Pfam" id="PF01740">
    <property type="entry name" value="STAS"/>
    <property type="match status" value="1"/>
</dbReference>
<feature type="transmembrane region" description="Helical" evidence="6">
    <location>
        <begin position="253"/>
        <end position="270"/>
    </location>
</feature>
<keyword evidence="3 6" id="KW-1133">Transmembrane helix</keyword>
<feature type="transmembrane region" description="Helical" evidence="6">
    <location>
        <begin position="140"/>
        <end position="161"/>
    </location>
</feature>
<dbReference type="AlphaFoldDB" id="A0A914ECJ1"/>
<proteinExistence type="predicted"/>
<evidence type="ECO:0000256" key="4">
    <source>
        <dbReference type="ARBA" id="ARBA00023136"/>
    </source>
</evidence>
<feature type="transmembrane region" description="Helical" evidence="6">
    <location>
        <begin position="61"/>
        <end position="80"/>
    </location>
</feature>
<dbReference type="InterPro" id="IPR011547">
    <property type="entry name" value="SLC26A/SulP_dom"/>
</dbReference>